<gene>
    <name evidence="1" type="ORF">COY51_05860</name>
</gene>
<protein>
    <recommendedName>
        <fullName evidence="3">Restriction endonuclease subunit R</fullName>
    </recommendedName>
</protein>
<proteinExistence type="predicted"/>
<feature type="non-terminal residue" evidence="1">
    <location>
        <position position="1"/>
    </location>
</feature>
<comment type="caution">
    <text evidence="1">The sequence shown here is derived from an EMBL/GenBank/DDBJ whole genome shotgun (WGS) entry which is preliminary data.</text>
</comment>
<dbReference type="EMBL" id="PFMS01000101">
    <property type="protein sequence ID" value="PIZ15216.1"/>
    <property type="molecule type" value="Genomic_DNA"/>
</dbReference>
<accession>A0A2H9PA13</accession>
<name>A0A2H9PA13_9BACT</name>
<dbReference type="AlphaFoldDB" id="A0A2H9PA13"/>
<dbReference type="Proteomes" id="UP000234145">
    <property type="component" value="Unassembled WGS sequence"/>
</dbReference>
<sequence>NLRLCKDGLPEIIRNHNYKVYAFPEQVCPQRYLDLNNLEEIILVMLRSYIDKFYTYKLRRAETKQMQFSFMVKEDDNLTYDQYTLKIEIPKDKKERQKRKQEIEKIKKLLKQVDELYQKDFDEIPTLHFDRHLYTPLVVYDKHKEFVKSEPGKLNDGETRFIKGLRDYLKKSKVNDREVFLLRNLSRRGIKFFQTSGFYPDFIMWARKNKEQTVVFIDPKGIRNLGNFNDEKIQLHKTIKEIEDEIKFDKEPSKPRLESLILSVSNYDDIKKTFGEGNIQKHEFEERHILFMEDKNLIDKIFKNIV</sequence>
<organism evidence="1 2">
    <name type="scientific">Candidatus Desantisbacteria bacterium CG_4_10_14_0_8_um_filter_39_17</name>
    <dbReference type="NCBI Taxonomy" id="1974542"/>
    <lineage>
        <taxon>Bacteria</taxon>
        <taxon>Candidatus Desantisiibacteriota</taxon>
    </lineage>
</organism>
<reference evidence="2" key="1">
    <citation type="submission" date="2017-09" db="EMBL/GenBank/DDBJ databases">
        <title>Depth-based differentiation of microbial function through sediment-hosted aquifers and enrichment of novel symbionts in the deep terrestrial subsurface.</title>
        <authorList>
            <person name="Probst A.J."/>
            <person name="Ladd B."/>
            <person name="Jarett J.K."/>
            <person name="Geller-Mcgrath D.E."/>
            <person name="Sieber C.M.K."/>
            <person name="Emerson J.B."/>
            <person name="Anantharaman K."/>
            <person name="Thomas B.C."/>
            <person name="Malmstrom R."/>
            <person name="Stieglmeier M."/>
            <person name="Klingl A."/>
            <person name="Woyke T."/>
            <person name="Ryan C.M."/>
            <person name="Banfield J.F."/>
        </authorList>
    </citation>
    <scope>NUCLEOTIDE SEQUENCE [LARGE SCALE GENOMIC DNA]</scope>
</reference>
<evidence type="ECO:0000313" key="2">
    <source>
        <dbReference type="Proteomes" id="UP000234145"/>
    </source>
</evidence>
<evidence type="ECO:0008006" key="3">
    <source>
        <dbReference type="Google" id="ProtNLM"/>
    </source>
</evidence>
<evidence type="ECO:0000313" key="1">
    <source>
        <dbReference type="EMBL" id="PIZ15216.1"/>
    </source>
</evidence>